<sequence length="351" mass="37254">MLVQENAGPRPFRRWLLALSCLACLASTAMAQPGETPHSLAYDAQSRGPVPIPPTERGLQTVVAEPWFKVSDEAFPLEGAAFGRRGDLLFVDAAGGPAFRLTPDKHLSIVLPGSKQQLGGLAVHKDGRIFAARTGEGFRNGSVVAMQPDGSGLRTVVPADAGYVVNDLVFDAQGGFYFTDFRGTSTDPKGGVYYVSPDHSTVTPVLPNLAMANGVALSPDGKVLWATEFARNLLHRVELANPTTPTPIGTAVPYHFTGPAPDSMRVDSDGNVYVAVYGQGRVLAFNRNGIPIGQVLLPGRGEGHNLRSTSLALKPGTDELFIVTNDGDGGQGSNIFHTRGFAKALPLFSHR</sequence>
<name>C7CFZ4_METED</name>
<evidence type="ECO:0000259" key="3">
    <source>
        <dbReference type="Pfam" id="PF08450"/>
    </source>
</evidence>
<keyword evidence="2" id="KW-0732">Signal</keyword>
<organism evidence="4 5">
    <name type="scientific">Methylorubrum extorquens (strain DSM 6343 / CIP 106787 / DM4)</name>
    <name type="common">Methylobacterium extorquens</name>
    <dbReference type="NCBI Taxonomy" id="661410"/>
    <lineage>
        <taxon>Bacteria</taxon>
        <taxon>Pseudomonadati</taxon>
        <taxon>Pseudomonadota</taxon>
        <taxon>Alphaproteobacteria</taxon>
        <taxon>Hyphomicrobiales</taxon>
        <taxon>Methylobacteriaceae</taxon>
        <taxon>Methylorubrum</taxon>
    </lineage>
</organism>
<dbReference type="KEGG" id="mdi:METDI1464"/>
<dbReference type="InterPro" id="IPR051262">
    <property type="entry name" value="SMP-30/CGR1_Lactonase"/>
</dbReference>
<reference evidence="5" key="1">
    <citation type="journal article" date="2009" name="PLoS ONE">
        <title>Methylobacterium genome sequences: a reference blueprint to investigate microbial metabolism of C1 compounds from natural and industrial sources.</title>
        <authorList>
            <person name="Vuilleumier S."/>
            <person name="Chistoserdova L."/>
            <person name="Lee M.-C."/>
            <person name="Bringel F."/>
            <person name="Lajus A."/>
            <person name="Zhou Y."/>
            <person name="Gourion B."/>
            <person name="Barbe V."/>
            <person name="Chang J."/>
            <person name="Cruveiller S."/>
            <person name="Dossat C."/>
            <person name="Gillett W."/>
            <person name="Gruffaz C."/>
            <person name="Haugen E."/>
            <person name="Hourcade E."/>
            <person name="Levy R."/>
            <person name="Mangenot S."/>
            <person name="Muller E."/>
            <person name="Nadalig T."/>
            <person name="Pagni M."/>
            <person name="Penny C."/>
            <person name="Peyraud R."/>
            <person name="Robinson D.G."/>
            <person name="Roche D."/>
            <person name="Rouy Z."/>
            <person name="Saenampechek C."/>
            <person name="Salvignol G."/>
            <person name="Vallenet D."/>
            <person name="Wu Z."/>
            <person name="Marx C.J."/>
            <person name="Vorholt J.A."/>
            <person name="Olson M.V."/>
            <person name="Kaul R."/>
            <person name="Weissenbach J."/>
            <person name="Medigue C."/>
            <person name="Lidstrom M.E."/>
        </authorList>
    </citation>
    <scope>NUCLEOTIDE SEQUENCE [LARGE SCALE GENOMIC DNA]</scope>
    <source>
        <strain evidence="5">DSM 6343 / CIP 106787 / DM4</strain>
    </source>
</reference>
<dbReference type="GeneID" id="72988561"/>
<dbReference type="PANTHER" id="PTHR47572:SF4">
    <property type="entry name" value="LACTONASE DRP35"/>
    <property type="match status" value="1"/>
</dbReference>
<protein>
    <submittedName>
        <fullName evidence="4">Lactonase</fullName>
    </submittedName>
</protein>
<dbReference type="InterPro" id="IPR013658">
    <property type="entry name" value="SGL"/>
</dbReference>
<dbReference type="EMBL" id="FP103042">
    <property type="protein sequence ID" value="CAX23070.1"/>
    <property type="molecule type" value="Genomic_DNA"/>
</dbReference>
<dbReference type="Proteomes" id="UP000008070">
    <property type="component" value="Chromosome"/>
</dbReference>
<evidence type="ECO:0000313" key="4">
    <source>
        <dbReference type="EMBL" id="CAX23070.1"/>
    </source>
</evidence>
<dbReference type="GO" id="GO:0016787">
    <property type="term" value="F:hydrolase activity"/>
    <property type="evidence" value="ECO:0007669"/>
    <property type="project" value="UniProtKB-KW"/>
</dbReference>
<dbReference type="HOGENOM" id="CLU_036110_2_0_5"/>
<proteinExistence type="predicted"/>
<dbReference type="Gene3D" id="2.120.10.30">
    <property type="entry name" value="TolB, C-terminal domain"/>
    <property type="match status" value="1"/>
</dbReference>
<gene>
    <name evidence="4" type="ORF">METD_I1464</name>
</gene>
<evidence type="ECO:0000313" key="5">
    <source>
        <dbReference type="Proteomes" id="UP000008070"/>
    </source>
</evidence>
<evidence type="ECO:0000256" key="2">
    <source>
        <dbReference type="SAM" id="SignalP"/>
    </source>
</evidence>
<feature type="domain" description="SMP-30/Gluconolactonase/LRE-like region" evidence="3">
    <location>
        <begin position="83"/>
        <end position="323"/>
    </location>
</feature>
<dbReference type="InterPro" id="IPR011042">
    <property type="entry name" value="6-blade_b-propeller_TolB-like"/>
</dbReference>
<dbReference type="SUPFAM" id="SSF63829">
    <property type="entry name" value="Calcium-dependent phosphotriesterase"/>
    <property type="match status" value="1"/>
</dbReference>
<dbReference type="AlphaFoldDB" id="C7CFZ4"/>
<evidence type="ECO:0000256" key="1">
    <source>
        <dbReference type="ARBA" id="ARBA00022801"/>
    </source>
</evidence>
<dbReference type="PANTHER" id="PTHR47572">
    <property type="entry name" value="LIPOPROTEIN-RELATED"/>
    <property type="match status" value="1"/>
</dbReference>
<dbReference type="RefSeq" id="WP_015821590.1">
    <property type="nucleotide sequence ID" value="NC_012988.1"/>
</dbReference>
<feature type="chain" id="PRO_5002975994" evidence="2">
    <location>
        <begin position="32"/>
        <end position="351"/>
    </location>
</feature>
<accession>C7CFZ4</accession>
<feature type="signal peptide" evidence="2">
    <location>
        <begin position="1"/>
        <end position="31"/>
    </location>
</feature>
<keyword evidence="1" id="KW-0378">Hydrolase</keyword>
<dbReference type="Pfam" id="PF08450">
    <property type="entry name" value="SGL"/>
    <property type="match status" value="1"/>
</dbReference>